<dbReference type="OrthoDB" id="7865311at2"/>
<keyword evidence="4" id="KW-1185">Reference proteome</keyword>
<evidence type="ECO:0000256" key="1">
    <source>
        <dbReference type="SAM" id="MobiDB-lite"/>
    </source>
</evidence>
<feature type="region of interest" description="Disordered" evidence="1">
    <location>
        <begin position="127"/>
        <end position="161"/>
    </location>
</feature>
<evidence type="ECO:0000313" key="3">
    <source>
        <dbReference type="EMBL" id="KEJ89147.1"/>
    </source>
</evidence>
<dbReference type="PROSITE" id="PS51257">
    <property type="entry name" value="PROKAR_LIPOPROTEIN"/>
    <property type="match status" value="1"/>
</dbReference>
<feature type="chain" id="PRO_5001691870" evidence="2">
    <location>
        <begin position="22"/>
        <end position="320"/>
    </location>
</feature>
<keyword evidence="2" id="KW-0732">Signal</keyword>
<dbReference type="eggNOG" id="ENOG5030K7S">
    <property type="taxonomic scope" value="Bacteria"/>
</dbReference>
<evidence type="ECO:0000256" key="2">
    <source>
        <dbReference type="SAM" id="SignalP"/>
    </source>
</evidence>
<evidence type="ECO:0000313" key="4">
    <source>
        <dbReference type="Proteomes" id="UP000027734"/>
    </source>
</evidence>
<feature type="signal peptide" evidence="2">
    <location>
        <begin position="1"/>
        <end position="21"/>
    </location>
</feature>
<reference evidence="3 4" key="1">
    <citation type="submission" date="2014-01" db="EMBL/GenBank/DDBJ databases">
        <title>Sulfitobacter donghicola JCM 14565 Genome Sequencing.</title>
        <authorList>
            <person name="Lai Q."/>
            <person name="Hong Z."/>
        </authorList>
    </citation>
    <scope>NUCLEOTIDE SEQUENCE [LARGE SCALE GENOMIC DNA]</scope>
    <source>
        <strain evidence="3 4">JCM 14565</strain>
    </source>
</reference>
<gene>
    <name evidence="3" type="ORF">DSW25_12180</name>
</gene>
<name>A0A073IUT5_9RHOB</name>
<sequence>MRHLLVAVVLLTLAACGDPLAGVDRLTDVDVSEDATAAALPDAQEVAREGFLGTEAAEGDVPAQVAEEPKSKETGGFFSGLVKRVANSDAAAAVAADVAASQSEPVVIETTPVESASAIELAALPAEPATPPVDEPEKKRGIGLFGGATKKDKPRTGPDARDVPLGTVLAFGEIARVCEAKGKSLGKKLDGSGRRGFALYDSNPSVRDKRTFYITGFGDNCPRQFTAANALFGKPSFYEQIRFSPAGKHLPYAKTDEAYDKVKSKVCRARKKEPCGVKIDKLDGLAAFVSAYEFHEHNGKWKEFLVHDGEVVASAVKSVN</sequence>
<protein>
    <submittedName>
        <fullName evidence="3">Uncharacterized protein</fullName>
    </submittedName>
</protein>
<dbReference type="AlphaFoldDB" id="A0A073IUT5"/>
<proteinExistence type="predicted"/>
<feature type="compositionally biased region" description="Basic and acidic residues" evidence="1">
    <location>
        <begin position="149"/>
        <end position="161"/>
    </location>
</feature>
<dbReference type="Proteomes" id="UP000027734">
    <property type="component" value="Unassembled WGS sequence"/>
</dbReference>
<accession>A0A073IUT5</accession>
<dbReference type="EMBL" id="JAMC01000004">
    <property type="protein sequence ID" value="KEJ89147.1"/>
    <property type="molecule type" value="Genomic_DNA"/>
</dbReference>
<dbReference type="STRING" id="1300350.Z948_1168"/>
<dbReference type="RefSeq" id="WP_025058601.1">
    <property type="nucleotide sequence ID" value="NZ_JAMC01000004.1"/>
</dbReference>
<organism evidence="3 4">
    <name type="scientific">Sulfitobacter donghicola DSW-25 = KCTC 12864 = JCM 14565</name>
    <dbReference type="NCBI Taxonomy" id="1300350"/>
    <lineage>
        <taxon>Bacteria</taxon>
        <taxon>Pseudomonadati</taxon>
        <taxon>Pseudomonadota</taxon>
        <taxon>Alphaproteobacteria</taxon>
        <taxon>Rhodobacterales</taxon>
        <taxon>Roseobacteraceae</taxon>
        <taxon>Sulfitobacter</taxon>
    </lineage>
</organism>
<comment type="caution">
    <text evidence="3">The sequence shown here is derived from an EMBL/GenBank/DDBJ whole genome shotgun (WGS) entry which is preliminary data.</text>
</comment>